<feature type="compositionally biased region" description="Basic residues" evidence="1">
    <location>
        <begin position="653"/>
        <end position="664"/>
    </location>
</feature>
<feature type="region of interest" description="Disordered" evidence="1">
    <location>
        <begin position="66"/>
        <end position="88"/>
    </location>
</feature>
<keyword evidence="3" id="KW-1185">Reference proteome</keyword>
<dbReference type="Proteomes" id="UP001530400">
    <property type="component" value="Unassembled WGS sequence"/>
</dbReference>
<feature type="compositionally biased region" description="Basic and acidic residues" evidence="1">
    <location>
        <begin position="299"/>
        <end position="329"/>
    </location>
</feature>
<protein>
    <submittedName>
        <fullName evidence="2">Uncharacterized protein</fullName>
    </submittedName>
</protein>
<dbReference type="AlphaFoldDB" id="A0ABD3NI56"/>
<evidence type="ECO:0000256" key="1">
    <source>
        <dbReference type="SAM" id="MobiDB-lite"/>
    </source>
</evidence>
<comment type="caution">
    <text evidence="2">The sequence shown here is derived from an EMBL/GenBank/DDBJ whole genome shotgun (WGS) entry which is preliminary data.</text>
</comment>
<gene>
    <name evidence="2" type="ORF">ACHAWO_006816</name>
</gene>
<dbReference type="InterPro" id="IPR011333">
    <property type="entry name" value="SKP1/BTB/POZ_sf"/>
</dbReference>
<feature type="region of interest" description="Disordered" evidence="1">
    <location>
        <begin position="299"/>
        <end position="382"/>
    </location>
</feature>
<feature type="region of interest" description="Disordered" evidence="1">
    <location>
        <begin position="613"/>
        <end position="664"/>
    </location>
</feature>
<accession>A0ABD3NI56</accession>
<dbReference type="Gene3D" id="3.30.710.10">
    <property type="entry name" value="Potassium Channel Kv1.1, Chain A"/>
    <property type="match status" value="1"/>
</dbReference>
<sequence>MDNQEGAPDINADEAAAQAIQEAIWLEEELADPDVAHQLLNNNNNNGVPELVRQLLRQRRAGINGGAAAAGEAANQEEEELPNEEEEEVDGEAIDAGVAGEVFDDSQNRITRPVKCPIMLYLEIDDDIEDLCPSNKYLKRGSTVYTGLDKTTKLEAVFQQFCTFVNKEAKSQDHVKLTDFEFVHCTLLDKNHTVEASAMMKNDRIKVRRDGSKERAQKAEVARLQRESDRKYFADLRQLLQNSQDVTRGCDLILDCKGKVVDERGYSQNVLITTVKANSAMLSKRCKWLADKIEDAKDEMRRREEMTVPEEGKEEGKDDEGKDDSFEGKSDDEDDIVPSFPDRENAAVGGANHSIKVEDDDDEEDLPPPKKDKATKGSPNSVVVTLDHSPEAVKLLLEYCYTNRVISLGFFAFSKSSKHVGPHGVKEPGPVAPFRKHDWPLNGKPQVSLHLALAGVALAEEAQLPRLSLMCELAASQLLNENNILDVLSACHSQLLKTGNRLPILRKAAMSEFYATGGTGISRFLDKAPFKAVFQEKSALLVPSLLDGTVELLPPNMLAIKEWQKKKDKMEADTSASFVNEDKMDRNKRELQRKKNRQMDTINQRLLAAFGPDDLAISSPRAHYNRNREEPPPIKFHRVHKRKSRSSGDAHKATRRSKREKPSY</sequence>
<feature type="compositionally biased region" description="Basic residues" evidence="1">
    <location>
        <begin position="635"/>
        <end position="645"/>
    </location>
</feature>
<feature type="compositionally biased region" description="Acidic residues" evidence="1">
    <location>
        <begin position="75"/>
        <end position="88"/>
    </location>
</feature>
<dbReference type="EMBL" id="JALLPJ020001147">
    <property type="protein sequence ID" value="KAL3775608.1"/>
    <property type="molecule type" value="Genomic_DNA"/>
</dbReference>
<organism evidence="2 3">
    <name type="scientific">Cyclotella atomus</name>
    <dbReference type="NCBI Taxonomy" id="382360"/>
    <lineage>
        <taxon>Eukaryota</taxon>
        <taxon>Sar</taxon>
        <taxon>Stramenopiles</taxon>
        <taxon>Ochrophyta</taxon>
        <taxon>Bacillariophyta</taxon>
        <taxon>Coscinodiscophyceae</taxon>
        <taxon>Thalassiosirophycidae</taxon>
        <taxon>Stephanodiscales</taxon>
        <taxon>Stephanodiscaceae</taxon>
        <taxon>Cyclotella</taxon>
    </lineage>
</organism>
<reference evidence="2 3" key="1">
    <citation type="submission" date="2024-10" db="EMBL/GenBank/DDBJ databases">
        <title>Updated reference genomes for cyclostephanoid diatoms.</title>
        <authorList>
            <person name="Roberts W.R."/>
            <person name="Alverson A.J."/>
        </authorList>
    </citation>
    <scope>NUCLEOTIDE SEQUENCE [LARGE SCALE GENOMIC DNA]</scope>
    <source>
        <strain evidence="2 3">AJA010-31</strain>
    </source>
</reference>
<evidence type="ECO:0000313" key="3">
    <source>
        <dbReference type="Proteomes" id="UP001530400"/>
    </source>
</evidence>
<evidence type="ECO:0000313" key="2">
    <source>
        <dbReference type="EMBL" id="KAL3775608.1"/>
    </source>
</evidence>
<proteinExistence type="predicted"/>
<name>A0ABD3NI56_9STRA</name>